<evidence type="ECO:0000313" key="1">
    <source>
        <dbReference type="EMBL" id="PFB07996.1"/>
    </source>
</evidence>
<gene>
    <name evidence="1" type="ORF">CN398_09730</name>
</gene>
<dbReference type="Proteomes" id="UP000220397">
    <property type="component" value="Unassembled WGS sequence"/>
</dbReference>
<reference evidence="1 2" key="1">
    <citation type="submission" date="2017-09" db="EMBL/GenBank/DDBJ databases">
        <title>Large-scale bioinformatics analysis of Bacillus genomes uncovers conserved roles of natural products in bacterial physiology.</title>
        <authorList>
            <consortium name="Agbiome Team Llc"/>
            <person name="Bleich R.M."/>
            <person name="Kirk G.J."/>
            <person name="Santa Maria K.C."/>
            <person name="Allen S.E."/>
            <person name="Farag S."/>
            <person name="Shank E.A."/>
            <person name="Bowers A."/>
        </authorList>
    </citation>
    <scope>NUCLEOTIDE SEQUENCE [LARGE SCALE GENOMIC DNA]</scope>
    <source>
        <strain evidence="1 2">AFS015413</strain>
    </source>
</reference>
<protein>
    <submittedName>
        <fullName evidence="1">Uncharacterized protein</fullName>
    </submittedName>
</protein>
<dbReference type="AlphaFoldDB" id="A0A9X6VCH5"/>
<evidence type="ECO:0000313" key="2">
    <source>
        <dbReference type="Proteomes" id="UP000220397"/>
    </source>
</evidence>
<comment type="caution">
    <text evidence="1">The sequence shown here is derived from an EMBL/GenBank/DDBJ whole genome shotgun (WGS) entry which is preliminary data.</text>
</comment>
<sequence>MQIKYTGELLEKRASIKTGHRILIFHGFSVGELIDNYPYNEVLKYVPNSYCDGYTIYLPDNFNNNECSIEGLKKLFSYLSERGFVHENLKEIGYVNDEEKKLTKIYTRKQLRDEE</sequence>
<organism evidence="1 2">
    <name type="scientific">Bacillus thuringiensis</name>
    <dbReference type="NCBI Taxonomy" id="1428"/>
    <lineage>
        <taxon>Bacteria</taxon>
        <taxon>Bacillati</taxon>
        <taxon>Bacillota</taxon>
        <taxon>Bacilli</taxon>
        <taxon>Bacillales</taxon>
        <taxon>Bacillaceae</taxon>
        <taxon>Bacillus</taxon>
        <taxon>Bacillus cereus group</taxon>
    </lineage>
</organism>
<dbReference type="EMBL" id="NTUS01000026">
    <property type="protein sequence ID" value="PFB07996.1"/>
    <property type="molecule type" value="Genomic_DNA"/>
</dbReference>
<dbReference type="RefSeq" id="WP_098368851.1">
    <property type="nucleotide sequence ID" value="NZ_JARSYC010000018.1"/>
</dbReference>
<name>A0A9X6VCH5_BACTU</name>
<proteinExistence type="predicted"/>
<accession>A0A9X6VCH5</accession>